<dbReference type="AlphaFoldDB" id="A0A9D2UH78"/>
<organism evidence="5 6">
    <name type="scientific">Candidatus Avibacteroides avistercoris</name>
    <dbReference type="NCBI Taxonomy" id="2840690"/>
    <lineage>
        <taxon>Bacteria</taxon>
        <taxon>Pseudomonadati</taxon>
        <taxon>Bacteroidota</taxon>
        <taxon>Bacteroidia</taxon>
        <taxon>Bacteroidales</taxon>
        <taxon>Bacteroidaceae</taxon>
        <taxon>Bacteroidaceae incertae sedis</taxon>
        <taxon>Candidatus Avibacteroides</taxon>
    </lineage>
</organism>
<protein>
    <submittedName>
        <fullName evidence="5">TonB-dependent receptor</fullName>
    </submittedName>
</protein>
<dbReference type="GO" id="GO:0009279">
    <property type="term" value="C:cell outer membrane"/>
    <property type="evidence" value="ECO:0007669"/>
    <property type="project" value="UniProtKB-SubCell"/>
</dbReference>
<proteinExistence type="predicted"/>
<name>A0A9D2UH78_9BACT</name>
<dbReference type="Pfam" id="PF13620">
    <property type="entry name" value="CarboxypepD_reg"/>
    <property type="match status" value="1"/>
</dbReference>
<comment type="caution">
    <text evidence="5">The sequence shown here is derived from an EMBL/GenBank/DDBJ whole genome shotgun (WGS) entry which is preliminary data.</text>
</comment>
<comment type="subcellular location">
    <subcellularLocation>
        <location evidence="1">Cell outer membrane</location>
    </subcellularLocation>
</comment>
<dbReference type="EMBL" id="DWUP01000016">
    <property type="protein sequence ID" value="HJD52286.1"/>
    <property type="molecule type" value="Genomic_DNA"/>
</dbReference>
<evidence type="ECO:0000256" key="3">
    <source>
        <dbReference type="ARBA" id="ARBA00023237"/>
    </source>
</evidence>
<dbReference type="Gene3D" id="2.40.170.20">
    <property type="entry name" value="TonB-dependent receptor, beta-barrel domain"/>
    <property type="match status" value="1"/>
</dbReference>
<accession>A0A9D2UH78</accession>
<feature type="chain" id="PRO_5039511413" evidence="4">
    <location>
        <begin position="20"/>
        <end position="896"/>
    </location>
</feature>
<evidence type="ECO:0000256" key="4">
    <source>
        <dbReference type="SAM" id="SignalP"/>
    </source>
</evidence>
<dbReference type="SUPFAM" id="SSF49464">
    <property type="entry name" value="Carboxypeptidase regulatory domain-like"/>
    <property type="match status" value="1"/>
</dbReference>
<keyword evidence="3" id="KW-0998">Cell outer membrane</keyword>
<dbReference type="InterPro" id="IPR008969">
    <property type="entry name" value="CarboxyPept-like_regulatory"/>
</dbReference>
<evidence type="ECO:0000256" key="1">
    <source>
        <dbReference type="ARBA" id="ARBA00004442"/>
    </source>
</evidence>
<dbReference type="InterPro" id="IPR036942">
    <property type="entry name" value="Beta-barrel_TonB_sf"/>
</dbReference>
<evidence type="ECO:0000256" key="2">
    <source>
        <dbReference type="ARBA" id="ARBA00023136"/>
    </source>
</evidence>
<dbReference type="SUPFAM" id="SSF56935">
    <property type="entry name" value="Porins"/>
    <property type="match status" value="1"/>
</dbReference>
<evidence type="ECO:0000313" key="5">
    <source>
        <dbReference type="EMBL" id="HJD52286.1"/>
    </source>
</evidence>
<dbReference type="Proteomes" id="UP000787625">
    <property type="component" value="Unassembled WGS sequence"/>
</dbReference>
<feature type="signal peptide" evidence="4">
    <location>
        <begin position="1"/>
        <end position="19"/>
    </location>
</feature>
<sequence>MRIKLLFFSMLLWSIGVFAQTNTLSGHVRSQGEKSPVRGAVLTIKGTAQTTITDGEGSYLFEDLPEGQAVILVSAAGYLAREVVVDVEAGDNSRDIYVARMNFGSTSENNSYAFTESQIDEDSDVAAGSTAIISSSTNMYLNEVGYLFSPMRFRVRAYDSQYTNVYINGAKFNDNETGRFIYGLIGGLNDATRNKDGVSAYDPSRYSFGTIGGVSDIDMRASHYAAGSKLTLSGTNRNYRLRGMYTFSTGLSNKGWAFTGSVGYRWSNEGNIEGTFYNALSYFLSMEKVINERHSISISTWGAPTERAQQGASTQEAYDLAGSNYYNPNWGYQNGKKRNARVVRSYEPSAVFTWDFNINPETKLVTSLGVKYSNYGTSALGWYNNAADPRPDYWRKLPSYFTSEADIATATRLWQYDKSYRQIQWDDLYRANYAQNNFGGTASYILEERHNDQLAFNLNSTINHKFTDHINFTGGLEVSSTKGMHYKKLKDMLGANRFVDIDKFAARDWGISSDMAQNDLDNPNREINVGDKFGYNYNMYVQKANLWAQSQHRYNHWDIYYGARLGMVSMWRDGLMRNGRAADISKGKSETKTFLEYAAKAGLVYKINGKHFISLSGAFESRAPLAYNAFIAPRMHNLYAKDLSEELIGSVELTYGFNTAYVSGRVTGYFTNFDNVTELESFFNDDNGSYTYLSMSNIHKQHYGVEAAVQIKPLSNFSINLLATYSDAKYKNNPDATMTYEYSSEMETGERVMCEGFRVNGTPLSAYSIGIDYSYKGWFFNANLNYYHRVFLDFSTVRRLERFVVEGVDINGELGTGREDQEELDGGFMLDASIGKYIRLKKGKSISINLTVNNILNNTDLRTGGYEQNRIDGERYPSKYYYAQGTNAFLNFGFRF</sequence>
<keyword evidence="5" id="KW-0675">Receptor</keyword>
<gene>
    <name evidence="5" type="ORF">IAA93_00955</name>
</gene>
<dbReference type="Gene3D" id="2.60.40.1120">
    <property type="entry name" value="Carboxypeptidase-like, regulatory domain"/>
    <property type="match status" value="1"/>
</dbReference>
<keyword evidence="4" id="KW-0732">Signal</keyword>
<evidence type="ECO:0000313" key="6">
    <source>
        <dbReference type="Proteomes" id="UP000787625"/>
    </source>
</evidence>
<reference evidence="5" key="1">
    <citation type="journal article" date="2021" name="PeerJ">
        <title>Extensive microbial diversity within the chicken gut microbiome revealed by metagenomics and culture.</title>
        <authorList>
            <person name="Gilroy R."/>
            <person name="Ravi A."/>
            <person name="Getino M."/>
            <person name="Pursley I."/>
            <person name="Horton D.L."/>
            <person name="Alikhan N.F."/>
            <person name="Baker D."/>
            <person name="Gharbi K."/>
            <person name="Hall N."/>
            <person name="Watson M."/>
            <person name="Adriaenssens E.M."/>
            <person name="Foster-Nyarko E."/>
            <person name="Jarju S."/>
            <person name="Secka A."/>
            <person name="Antonio M."/>
            <person name="Oren A."/>
            <person name="Chaudhuri R.R."/>
            <person name="La Ragione R."/>
            <person name="Hildebrand F."/>
            <person name="Pallen M.J."/>
        </authorList>
    </citation>
    <scope>NUCLEOTIDE SEQUENCE</scope>
    <source>
        <strain evidence="5">MalCec1-1739</strain>
    </source>
</reference>
<keyword evidence="2" id="KW-0472">Membrane</keyword>
<reference evidence="5" key="2">
    <citation type="submission" date="2021-04" db="EMBL/GenBank/DDBJ databases">
        <authorList>
            <person name="Gilroy R."/>
        </authorList>
    </citation>
    <scope>NUCLEOTIDE SEQUENCE</scope>
    <source>
        <strain evidence="5">MalCec1-1739</strain>
    </source>
</reference>